<name>U9TGF5_RHIID</name>
<accession>U9TGF5</accession>
<evidence type="ECO:0000313" key="1">
    <source>
        <dbReference type="EMBL" id="ESA07254.1"/>
    </source>
</evidence>
<proteinExistence type="predicted"/>
<dbReference type="EMBL" id="KI290564">
    <property type="protein sequence ID" value="ESA07254.1"/>
    <property type="molecule type" value="Genomic_DNA"/>
</dbReference>
<organism evidence="1">
    <name type="scientific">Rhizophagus irregularis (strain DAOM 181602 / DAOM 197198 / MUCL 43194)</name>
    <name type="common">Arbuscular mycorrhizal fungus</name>
    <name type="synonym">Glomus intraradices</name>
    <dbReference type="NCBI Taxonomy" id="747089"/>
    <lineage>
        <taxon>Eukaryota</taxon>
        <taxon>Fungi</taxon>
        <taxon>Fungi incertae sedis</taxon>
        <taxon>Mucoromycota</taxon>
        <taxon>Glomeromycotina</taxon>
        <taxon>Glomeromycetes</taxon>
        <taxon>Glomerales</taxon>
        <taxon>Glomeraceae</taxon>
        <taxon>Rhizophagus</taxon>
    </lineage>
</organism>
<dbReference type="HOGENOM" id="CLU_3069877_0_0_1"/>
<dbReference type="AlphaFoldDB" id="U9TGF5"/>
<gene>
    <name evidence="1" type="ORF">GLOINDRAFT_33116</name>
</gene>
<protein>
    <submittedName>
        <fullName evidence="1">Uncharacterized protein</fullName>
    </submittedName>
</protein>
<reference evidence="1" key="1">
    <citation type="submission" date="2013-07" db="EMBL/GenBank/DDBJ databases">
        <title>The genome of an arbuscular mycorrhizal fungus provides insights into the evolution of the oldest plant symbiosis.</title>
        <authorList>
            <consortium name="DOE Joint Genome Institute"/>
            <person name="Tisserant E."/>
            <person name="Malbreil M."/>
            <person name="Kuo A."/>
            <person name="Kohler A."/>
            <person name="Symeonidi A."/>
            <person name="Balestrini R."/>
            <person name="Charron P."/>
            <person name="Duensing N."/>
            <person name="Frei-dit-Frey N."/>
            <person name="Gianinazzi-Pearson V."/>
            <person name="Gilbert B."/>
            <person name="Handa Y."/>
            <person name="Hijri M."/>
            <person name="Kaul R."/>
            <person name="Kawaguchi M."/>
            <person name="Krajinski F."/>
            <person name="Lammers P."/>
            <person name="Lapierre D."/>
            <person name="Masclaux F.G."/>
            <person name="Murat C."/>
            <person name="Morin E."/>
            <person name="Ndikumana S."/>
            <person name="Pagni M."/>
            <person name="Petitpierre D."/>
            <person name="Requena N."/>
            <person name="Rosikiewicz P."/>
            <person name="Riley R."/>
            <person name="Saito K."/>
            <person name="San Clemente H."/>
            <person name="Shapiro H."/>
            <person name="van Tuinen D."/>
            <person name="Becard G."/>
            <person name="Bonfante P."/>
            <person name="Paszkowski U."/>
            <person name="Shachar-Hill Y."/>
            <person name="Young J.P."/>
            <person name="Sanders I.R."/>
            <person name="Henrissat B."/>
            <person name="Rensing S.A."/>
            <person name="Grigoriev I.V."/>
            <person name="Corradi N."/>
            <person name="Roux C."/>
            <person name="Martin F."/>
        </authorList>
    </citation>
    <scope>NUCLEOTIDE SEQUENCE</scope>
    <source>
        <strain evidence="1">DAOM 197198</strain>
    </source>
</reference>
<sequence length="53" mass="5913">MEITAILTENITPNVPPDVSYEISPQDQALFITTVCFPLSHASFGIINIRQEH</sequence>